<dbReference type="Proteomes" id="UP000316598">
    <property type="component" value="Unassembled WGS sequence"/>
</dbReference>
<accession>A0A5C5WLQ7</accession>
<protein>
    <submittedName>
        <fullName evidence="1">Uncharacterized protein</fullName>
    </submittedName>
</protein>
<gene>
    <name evidence="1" type="ORF">Pla22_38450</name>
</gene>
<dbReference type="EMBL" id="SJPI01000002">
    <property type="protein sequence ID" value="TWT51069.1"/>
    <property type="molecule type" value="Genomic_DNA"/>
</dbReference>
<organism evidence="1 2">
    <name type="scientific">Rubripirellula amarantea</name>
    <dbReference type="NCBI Taxonomy" id="2527999"/>
    <lineage>
        <taxon>Bacteria</taxon>
        <taxon>Pseudomonadati</taxon>
        <taxon>Planctomycetota</taxon>
        <taxon>Planctomycetia</taxon>
        <taxon>Pirellulales</taxon>
        <taxon>Pirellulaceae</taxon>
        <taxon>Rubripirellula</taxon>
    </lineage>
</organism>
<comment type="caution">
    <text evidence="1">The sequence shown here is derived from an EMBL/GenBank/DDBJ whole genome shotgun (WGS) entry which is preliminary data.</text>
</comment>
<reference evidence="1 2" key="1">
    <citation type="submission" date="2019-02" db="EMBL/GenBank/DDBJ databases">
        <title>Deep-cultivation of Planctomycetes and their phenomic and genomic characterization uncovers novel biology.</title>
        <authorList>
            <person name="Wiegand S."/>
            <person name="Jogler M."/>
            <person name="Boedeker C."/>
            <person name="Pinto D."/>
            <person name="Vollmers J."/>
            <person name="Rivas-Marin E."/>
            <person name="Kohn T."/>
            <person name="Peeters S.H."/>
            <person name="Heuer A."/>
            <person name="Rast P."/>
            <person name="Oberbeckmann S."/>
            <person name="Bunk B."/>
            <person name="Jeske O."/>
            <person name="Meyerdierks A."/>
            <person name="Storesund J.E."/>
            <person name="Kallscheuer N."/>
            <person name="Luecker S."/>
            <person name="Lage O.M."/>
            <person name="Pohl T."/>
            <person name="Merkel B.J."/>
            <person name="Hornburger P."/>
            <person name="Mueller R.-W."/>
            <person name="Bruemmer F."/>
            <person name="Labrenz M."/>
            <person name="Spormann A.M."/>
            <person name="Op Den Camp H."/>
            <person name="Overmann J."/>
            <person name="Amann R."/>
            <person name="Jetten M.S.M."/>
            <person name="Mascher T."/>
            <person name="Medema M.H."/>
            <person name="Devos D.P."/>
            <person name="Kaster A.-K."/>
            <person name="Ovreas L."/>
            <person name="Rohde M."/>
            <person name="Galperin M.Y."/>
            <person name="Jogler C."/>
        </authorList>
    </citation>
    <scope>NUCLEOTIDE SEQUENCE [LARGE SCALE GENOMIC DNA]</scope>
    <source>
        <strain evidence="1 2">Pla22</strain>
    </source>
</reference>
<evidence type="ECO:0000313" key="2">
    <source>
        <dbReference type="Proteomes" id="UP000316598"/>
    </source>
</evidence>
<proteinExistence type="predicted"/>
<sequence length="35" mass="4038">MIAARVVVEPAAKEDIREARDYYADKAWRSWLGSI</sequence>
<dbReference type="AlphaFoldDB" id="A0A5C5WLQ7"/>
<name>A0A5C5WLQ7_9BACT</name>
<evidence type="ECO:0000313" key="1">
    <source>
        <dbReference type="EMBL" id="TWT51069.1"/>
    </source>
</evidence>
<keyword evidence="2" id="KW-1185">Reference proteome</keyword>